<evidence type="ECO:0000313" key="2">
    <source>
        <dbReference type="EMBL" id="OJG91376.1"/>
    </source>
</evidence>
<keyword evidence="3" id="KW-1185">Reference proteome</keyword>
<name>A0A0S3KDR5_9ENTE</name>
<evidence type="ECO:0000313" key="4">
    <source>
        <dbReference type="Proteomes" id="UP000183039"/>
    </source>
</evidence>
<protein>
    <submittedName>
        <fullName evidence="1 2">Tautomerase</fullName>
    </submittedName>
</protein>
<dbReference type="EMBL" id="CP013614">
    <property type="protein sequence ID" value="ALS02399.1"/>
    <property type="molecule type" value="Genomic_DNA"/>
</dbReference>
<dbReference type="Proteomes" id="UP000065511">
    <property type="component" value="Chromosome"/>
</dbReference>
<dbReference type="PANTHER" id="PTHR38460">
    <property type="entry name" value="TAUTOMERASE YOLI-RELATED"/>
    <property type="match status" value="1"/>
</dbReference>
<dbReference type="Gene3D" id="3.30.429.10">
    <property type="entry name" value="Macrophage Migration Inhibitory Factor"/>
    <property type="match status" value="1"/>
</dbReference>
<dbReference type="InterPro" id="IPR014347">
    <property type="entry name" value="Tautomerase/MIF_sf"/>
</dbReference>
<dbReference type="AlphaFoldDB" id="A0A0S3KDR5"/>
<proteinExistence type="predicted"/>
<gene>
    <name evidence="1" type="ORF">ATZ33_13685</name>
    <name evidence="2" type="ORF">RV15_GL000832</name>
</gene>
<sequence>MAFIKVFHEFDFDVLTVQKVNESIHTALVESFDVPENDSFQIWVPLTKNTSFVDEKYPLNKNSRTNQFIYLEIFCFPGRTSEQKKVSYQKIADRIDEQTTIKKENVFILFNEVSVENWSFGEGIAYEKKSE</sequence>
<dbReference type="SUPFAM" id="SSF55331">
    <property type="entry name" value="Tautomerase/MIF"/>
    <property type="match status" value="1"/>
</dbReference>
<evidence type="ECO:0000313" key="1">
    <source>
        <dbReference type="EMBL" id="ALS02399.1"/>
    </source>
</evidence>
<accession>A0A0S3KDR5</accession>
<dbReference type="KEGG" id="ess:ATZ33_13685"/>
<reference evidence="2 4" key="1">
    <citation type="submission" date="2014-12" db="EMBL/GenBank/DDBJ databases">
        <title>Draft genome sequences of 29 type strains of Enterococci.</title>
        <authorList>
            <person name="Zhong Z."/>
            <person name="Sun Z."/>
            <person name="Liu W."/>
            <person name="Zhang W."/>
            <person name="Zhang H."/>
        </authorList>
    </citation>
    <scope>NUCLEOTIDE SEQUENCE [LARGE SCALE GENOMIC DNA]</scope>
    <source>
        <strain evidence="2 4">DSM 22801</strain>
    </source>
</reference>
<evidence type="ECO:0000313" key="3">
    <source>
        <dbReference type="Proteomes" id="UP000065511"/>
    </source>
</evidence>
<dbReference type="OrthoDB" id="9804765at2"/>
<reference evidence="1 3" key="2">
    <citation type="submission" date="2015-12" db="EMBL/GenBank/DDBJ databases">
        <authorList>
            <person name="Lauer A."/>
            <person name="Humrighouse B."/>
            <person name="Loparev V."/>
            <person name="Shewmaker P.L."/>
            <person name="Whitney A.M."/>
            <person name="McLaughlin R.W."/>
        </authorList>
    </citation>
    <scope>NUCLEOTIDE SEQUENCE [LARGE SCALE GENOMIC DNA]</scope>
    <source>
        <strain evidence="1 3">LMG 23085</strain>
    </source>
</reference>
<dbReference type="EMBL" id="JXLC01000015">
    <property type="protein sequence ID" value="OJG91376.1"/>
    <property type="molecule type" value="Genomic_DNA"/>
</dbReference>
<organism evidence="2 4">
    <name type="scientific">Enterococcus silesiacus</name>
    <dbReference type="NCBI Taxonomy" id="332949"/>
    <lineage>
        <taxon>Bacteria</taxon>
        <taxon>Bacillati</taxon>
        <taxon>Bacillota</taxon>
        <taxon>Bacilli</taxon>
        <taxon>Lactobacillales</taxon>
        <taxon>Enterococcaceae</taxon>
        <taxon>Enterococcus</taxon>
    </lineage>
</organism>
<dbReference type="InterPro" id="IPR037479">
    <property type="entry name" value="Tauto_MSAD"/>
</dbReference>
<dbReference type="Pfam" id="PF14552">
    <property type="entry name" value="Tautomerase_2"/>
    <property type="match status" value="1"/>
</dbReference>
<dbReference type="RefSeq" id="WP_071878141.1">
    <property type="nucleotide sequence ID" value="NZ_JXLC01000015.1"/>
</dbReference>
<dbReference type="PANTHER" id="PTHR38460:SF1">
    <property type="entry name" value="TAUTOMERASE YOLI-RELATED"/>
    <property type="match status" value="1"/>
</dbReference>
<dbReference type="Proteomes" id="UP000183039">
    <property type="component" value="Unassembled WGS sequence"/>
</dbReference>